<evidence type="ECO:0000256" key="1">
    <source>
        <dbReference type="ARBA" id="ARBA00009986"/>
    </source>
</evidence>
<keyword evidence="2" id="KW-0560">Oxidoreductase</keyword>
<proteinExistence type="inferred from homology"/>
<feature type="non-terminal residue" evidence="4">
    <location>
        <position position="175"/>
    </location>
</feature>
<evidence type="ECO:0000256" key="2">
    <source>
        <dbReference type="ARBA" id="ARBA00023002"/>
    </source>
</evidence>
<accession>T0Y3D5</accession>
<dbReference type="Pfam" id="PF00171">
    <property type="entry name" value="Aldedh"/>
    <property type="match status" value="1"/>
</dbReference>
<sequence>SDLDVAAEKVCGAAFESQGQNYIHTQRIILSSEVEEYFTNRMIDITSGLRMGDPHDISTDIGPMISESKAEDTENVILEAVEDGGELVSGGQREGKFIRPTIVRNVSMKSRLWTNEVFAPVCCISVAKSLNEAIGLANDTSYGLQAGIFTSDLNVARIASEKLDFGTVLINETSD</sequence>
<dbReference type="GO" id="GO:0008911">
    <property type="term" value="F:lactaldehyde dehydrogenase (NAD+) activity"/>
    <property type="evidence" value="ECO:0007669"/>
    <property type="project" value="TreeGrafter"/>
</dbReference>
<dbReference type="InterPro" id="IPR016163">
    <property type="entry name" value="Ald_DH_C"/>
</dbReference>
<dbReference type="AlphaFoldDB" id="T0Y3D5"/>
<feature type="domain" description="Aldehyde dehydrogenase" evidence="3">
    <location>
        <begin position="2"/>
        <end position="173"/>
    </location>
</feature>
<dbReference type="SUPFAM" id="SSF53720">
    <property type="entry name" value="ALDH-like"/>
    <property type="match status" value="1"/>
</dbReference>
<dbReference type="EMBL" id="AUZY01012844">
    <property type="protein sequence ID" value="EQD27538.1"/>
    <property type="molecule type" value="Genomic_DNA"/>
</dbReference>
<evidence type="ECO:0000259" key="3">
    <source>
        <dbReference type="Pfam" id="PF00171"/>
    </source>
</evidence>
<dbReference type="Gene3D" id="3.40.309.10">
    <property type="entry name" value="Aldehyde Dehydrogenase, Chain A, domain 2"/>
    <property type="match status" value="1"/>
</dbReference>
<comment type="similarity">
    <text evidence="1">Belongs to the aldehyde dehydrogenase family.</text>
</comment>
<dbReference type="InterPro" id="IPR015590">
    <property type="entry name" value="Aldehyde_DH_dom"/>
</dbReference>
<reference evidence="4" key="2">
    <citation type="journal article" date="2014" name="ISME J.">
        <title>Microbial stratification in low pH oxic and suboxic macroscopic growths along an acid mine drainage.</title>
        <authorList>
            <person name="Mendez-Garcia C."/>
            <person name="Mesa V."/>
            <person name="Sprenger R.R."/>
            <person name="Richter M."/>
            <person name="Diez M.S."/>
            <person name="Solano J."/>
            <person name="Bargiela R."/>
            <person name="Golyshina O.V."/>
            <person name="Manteca A."/>
            <person name="Ramos J.L."/>
            <person name="Gallego J.R."/>
            <person name="Llorente I."/>
            <person name="Martins Dos Santos V.A."/>
            <person name="Jensen O.N."/>
            <person name="Pelaez A.I."/>
            <person name="Sanchez J."/>
            <person name="Ferrer M."/>
        </authorList>
    </citation>
    <scope>NUCLEOTIDE SEQUENCE</scope>
</reference>
<evidence type="ECO:0000313" key="4">
    <source>
        <dbReference type="EMBL" id="EQD27538.1"/>
    </source>
</evidence>
<dbReference type="InterPro" id="IPR016161">
    <property type="entry name" value="Ald_DH/histidinol_DH"/>
</dbReference>
<name>T0Y3D5_9ZZZZ</name>
<comment type="caution">
    <text evidence="4">The sequence shown here is derived from an EMBL/GenBank/DDBJ whole genome shotgun (WGS) entry which is preliminary data.</text>
</comment>
<organism evidence="4">
    <name type="scientific">mine drainage metagenome</name>
    <dbReference type="NCBI Taxonomy" id="410659"/>
    <lineage>
        <taxon>unclassified sequences</taxon>
        <taxon>metagenomes</taxon>
        <taxon>ecological metagenomes</taxon>
    </lineage>
</organism>
<feature type="non-terminal residue" evidence="4">
    <location>
        <position position="1"/>
    </location>
</feature>
<gene>
    <name evidence="4" type="ORF">B1B_19115</name>
</gene>
<dbReference type="PANTHER" id="PTHR42991">
    <property type="entry name" value="ALDEHYDE DEHYDROGENASE"/>
    <property type="match status" value="1"/>
</dbReference>
<dbReference type="PANTHER" id="PTHR42991:SF1">
    <property type="entry name" value="ALDEHYDE DEHYDROGENASE"/>
    <property type="match status" value="1"/>
</dbReference>
<protein>
    <submittedName>
        <fullName evidence="4">NADP-dependent glyceraldehyde-3-phosphate dehydrogenase</fullName>
    </submittedName>
</protein>
<reference evidence="4" key="1">
    <citation type="submission" date="2013-08" db="EMBL/GenBank/DDBJ databases">
        <authorList>
            <person name="Mendez C."/>
            <person name="Richter M."/>
            <person name="Ferrer M."/>
            <person name="Sanchez J."/>
        </authorList>
    </citation>
    <scope>NUCLEOTIDE SEQUENCE</scope>
</reference>
<dbReference type="InterPro" id="IPR051020">
    <property type="entry name" value="ALDH-related_metabolic_enz"/>
</dbReference>